<reference evidence="1" key="1">
    <citation type="submission" date="2022-04" db="EMBL/GenBank/DDBJ databases">
        <title>Genome of the entomopathogenic fungus Entomophthora muscae.</title>
        <authorList>
            <person name="Elya C."/>
            <person name="Lovett B.R."/>
            <person name="Lee E."/>
            <person name="Macias A.M."/>
            <person name="Hajek A.E."/>
            <person name="De Bivort B.L."/>
            <person name="Kasson M.T."/>
            <person name="De Fine Licht H.H."/>
            <person name="Stajich J.E."/>
        </authorList>
    </citation>
    <scope>NUCLEOTIDE SEQUENCE</scope>
    <source>
        <strain evidence="1">Berkeley</strain>
    </source>
</reference>
<sequence>MTVYPIVTVFTLFQVANLDIAIQDRQLFKKHEDAILLQAHIDTGHGGLAKTHDWLSKNFYWEHMGLLIPDVLSSFHTCQLQRLQLSQHEFKLIPLKHAFHTISIDAVGPLPCSCSGC</sequence>
<gene>
    <name evidence="1" type="ORF">DSO57_1036897</name>
</gene>
<proteinExistence type="predicted"/>
<evidence type="ECO:0000313" key="2">
    <source>
        <dbReference type="Proteomes" id="UP001165960"/>
    </source>
</evidence>
<keyword evidence="2" id="KW-1185">Reference proteome</keyword>
<evidence type="ECO:0000313" key="1">
    <source>
        <dbReference type="EMBL" id="KAJ9087070.1"/>
    </source>
</evidence>
<organism evidence="1 2">
    <name type="scientific">Entomophthora muscae</name>
    <dbReference type="NCBI Taxonomy" id="34485"/>
    <lineage>
        <taxon>Eukaryota</taxon>
        <taxon>Fungi</taxon>
        <taxon>Fungi incertae sedis</taxon>
        <taxon>Zoopagomycota</taxon>
        <taxon>Entomophthoromycotina</taxon>
        <taxon>Entomophthoromycetes</taxon>
        <taxon>Entomophthorales</taxon>
        <taxon>Entomophthoraceae</taxon>
        <taxon>Entomophthora</taxon>
    </lineage>
</organism>
<accession>A0ACC2UJ05</accession>
<dbReference type="Proteomes" id="UP001165960">
    <property type="component" value="Unassembled WGS sequence"/>
</dbReference>
<name>A0ACC2UJ05_9FUNG</name>
<dbReference type="EMBL" id="QTSX02000372">
    <property type="protein sequence ID" value="KAJ9087070.1"/>
    <property type="molecule type" value="Genomic_DNA"/>
</dbReference>
<comment type="caution">
    <text evidence="1">The sequence shown here is derived from an EMBL/GenBank/DDBJ whole genome shotgun (WGS) entry which is preliminary data.</text>
</comment>
<protein>
    <submittedName>
        <fullName evidence="1">Uncharacterized protein</fullName>
    </submittedName>
</protein>